<name>A0A5A7N835_9PROT</name>
<dbReference type="Pfam" id="PF08666">
    <property type="entry name" value="SAF"/>
    <property type="match status" value="1"/>
</dbReference>
<dbReference type="InterPro" id="IPR017592">
    <property type="entry name" value="Pilus_assmbl_Flp-typ_CpaB"/>
</dbReference>
<dbReference type="InterPro" id="IPR013974">
    <property type="entry name" value="SAF"/>
</dbReference>
<dbReference type="NCBIfam" id="TIGR03177">
    <property type="entry name" value="pilus_cpaB"/>
    <property type="match status" value="1"/>
</dbReference>
<dbReference type="Proteomes" id="UP000324996">
    <property type="component" value="Unassembled WGS sequence"/>
</dbReference>
<keyword evidence="4" id="KW-1185">Reference proteome</keyword>
<evidence type="ECO:0000256" key="1">
    <source>
        <dbReference type="SAM" id="MobiDB-lite"/>
    </source>
</evidence>
<dbReference type="Pfam" id="PF16976">
    <property type="entry name" value="RcpC"/>
    <property type="match status" value="1"/>
</dbReference>
<evidence type="ECO:0000313" key="3">
    <source>
        <dbReference type="EMBL" id="GER03924.1"/>
    </source>
</evidence>
<dbReference type="CDD" id="cd11614">
    <property type="entry name" value="SAF_CpaB_FlgA_like"/>
    <property type="match status" value="1"/>
</dbReference>
<dbReference type="EMBL" id="BKCN01000006">
    <property type="protein sequence ID" value="GER03924.1"/>
    <property type="molecule type" value="Genomic_DNA"/>
</dbReference>
<gene>
    <name evidence="3" type="ORF">JCM17846_16060</name>
</gene>
<protein>
    <submittedName>
        <fullName evidence="3">Flp pilus assembly protein CpaB</fullName>
    </submittedName>
</protein>
<feature type="region of interest" description="Disordered" evidence="1">
    <location>
        <begin position="262"/>
        <end position="298"/>
    </location>
</feature>
<reference evidence="3 4" key="1">
    <citation type="submission" date="2019-09" db="EMBL/GenBank/DDBJ databases">
        <title>NBRP : Genome information of microbial organism related human and environment.</title>
        <authorList>
            <person name="Hattori M."/>
            <person name="Oshima K."/>
            <person name="Inaba H."/>
            <person name="Suda W."/>
            <person name="Sakamoto M."/>
            <person name="Iino T."/>
            <person name="Kitahara M."/>
            <person name="Oshida Y."/>
            <person name="Iida T."/>
            <person name="Kudo T."/>
            <person name="Itoh T."/>
            <person name="Ohkuma M."/>
        </authorList>
    </citation>
    <scope>NUCLEOTIDE SEQUENCE [LARGE SCALE GENOMIC DNA]</scope>
    <source>
        <strain evidence="3 4">Q-1</strain>
    </source>
</reference>
<accession>A0A5A7N835</accession>
<dbReference type="InterPro" id="IPR031571">
    <property type="entry name" value="RcpC_dom"/>
</dbReference>
<sequence length="298" mass="31334">MMPIRSILLVIAALAMAGITALVARSMLGSSPQEAPQVQAEKVPVSLKLLVAKTALPIGTIIKRDQLRWQAWPDEGLHDGYLAEGKVNPDEFTGHVVRTALLAGEPMTRAHLVAPGAQGFLAAALTPGMRAITLSINQVSGVSGFVFPGDRVDLILNHQVADSEGMMRHASETVVENLRILAIDTRTNSAPTDANGAQTPQIGKTATVEVTPKIAEKVAILSNLGDLTLSLRSLAGQDGATASNKAGDGAGMAKNSYSWDADVSSLLPPVDPNQNKNSVKLSRGSEISVLEFPREPGQ</sequence>
<dbReference type="AlphaFoldDB" id="A0A5A7N835"/>
<dbReference type="SMART" id="SM00858">
    <property type="entry name" value="SAF"/>
    <property type="match status" value="1"/>
</dbReference>
<proteinExistence type="predicted"/>
<feature type="domain" description="SAF" evidence="2">
    <location>
        <begin position="47"/>
        <end position="113"/>
    </location>
</feature>
<comment type="caution">
    <text evidence="3">The sequence shown here is derived from an EMBL/GenBank/DDBJ whole genome shotgun (WGS) entry which is preliminary data.</text>
</comment>
<evidence type="ECO:0000313" key="4">
    <source>
        <dbReference type="Proteomes" id="UP000324996"/>
    </source>
</evidence>
<organism evidence="3 4">
    <name type="scientific">Iodidimonas nitroreducens</name>
    <dbReference type="NCBI Taxonomy" id="1236968"/>
    <lineage>
        <taxon>Bacteria</taxon>
        <taxon>Pseudomonadati</taxon>
        <taxon>Pseudomonadota</taxon>
        <taxon>Alphaproteobacteria</taxon>
        <taxon>Iodidimonadales</taxon>
        <taxon>Iodidimonadaceae</taxon>
        <taxon>Iodidimonas</taxon>
    </lineage>
</organism>
<evidence type="ECO:0000259" key="2">
    <source>
        <dbReference type="SMART" id="SM00858"/>
    </source>
</evidence>
<dbReference type="RefSeq" id="WP_052371229.1">
    <property type="nucleotide sequence ID" value="NZ_BKCN01000006.1"/>
</dbReference>